<evidence type="ECO:0008006" key="4">
    <source>
        <dbReference type="Google" id="ProtNLM"/>
    </source>
</evidence>
<dbReference type="Proteomes" id="UP000683310">
    <property type="component" value="Chromosome"/>
</dbReference>
<sequence length="74" mass="6968">MKSVALKAFAVAAIASGIGAAPAMAAPVELVPAGADTSVTPVAGLVPMTGSAGLTNSITCALKTISASAPCLLT</sequence>
<feature type="chain" id="PRO_5046130621" description="Secreted protein" evidence="1">
    <location>
        <begin position="26"/>
        <end position="74"/>
    </location>
</feature>
<protein>
    <recommendedName>
        <fullName evidence="4">Secreted protein</fullName>
    </recommendedName>
</protein>
<gene>
    <name evidence="2" type="ORF">KHQ06_21455</name>
</gene>
<organism evidence="2 3">
    <name type="scientific">Nocardia tengchongensis</name>
    <dbReference type="NCBI Taxonomy" id="2055889"/>
    <lineage>
        <taxon>Bacteria</taxon>
        <taxon>Bacillati</taxon>
        <taxon>Actinomycetota</taxon>
        <taxon>Actinomycetes</taxon>
        <taxon>Mycobacteriales</taxon>
        <taxon>Nocardiaceae</taxon>
        <taxon>Nocardia</taxon>
    </lineage>
</organism>
<name>A0ABX8CGG2_9NOCA</name>
<keyword evidence="1" id="KW-0732">Signal</keyword>
<accession>A0ABX8CGG2</accession>
<evidence type="ECO:0000313" key="2">
    <source>
        <dbReference type="EMBL" id="QVI19041.1"/>
    </source>
</evidence>
<dbReference type="RefSeq" id="WP_213555077.1">
    <property type="nucleotide sequence ID" value="NZ_JBHTCI010000006.1"/>
</dbReference>
<dbReference type="EMBL" id="CP074371">
    <property type="protein sequence ID" value="QVI19041.1"/>
    <property type="molecule type" value="Genomic_DNA"/>
</dbReference>
<proteinExistence type="predicted"/>
<feature type="signal peptide" evidence="1">
    <location>
        <begin position="1"/>
        <end position="25"/>
    </location>
</feature>
<keyword evidence="3" id="KW-1185">Reference proteome</keyword>
<reference evidence="2 3" key="1">
    <citation type="submission" date="2021-04" db="EMBL/GenBank/DDBJ databases">
        <title>Nocardia tengchongensis.</title>
        <authorList>
            <person name="Zhuang k."/>
            <person name="Ran Y."/>
            <person name="Li W."/>
        </authorList>
    </citation>
    <scope>NUCLEOTIDE SEQUENCE [LARGE SCALE GENOMIC DNA]</scope>
    <source>
        <strain evidence="2 3">CFH S0057</strain>
    </source>
</reference>
<evidence type="ECO:0000256" key="1">
    <source>
        <dbReference type="SAM" id="SignalP"/>
    </source>
</evidence>
<evidence type="ECO:0000313" key="3">
    <source>
        <dbReference type="Proteomes" id="UP000683310"/>
    </source>
</evidence>